<evidence type="ECO:0000256" key="1">
    <source>
        <dbReference type="SAM" id="SignalP"/>
    </source>
</evidence>
<dbReference type="Pfam" id="PF03724">
    <property type="entry name" value="META"/>
    <property type="match status" value="1"/>
</dbReference>
<name>A0A1H3W092_9FLAO</name>
<dbReference type="InterPro" id="IPR005184">
    <property type="entry name" value="DUF306_Meta_HslJ"/>
</dbReference>
<dbReference type="InterPro" id="IPR038670">
    <property type="entry name" value="HslJ-like_sf"/>
</dbReference>
<dbReference type="PROSITE" id="PS51257">
    <property type="entry name" value="PROKAR_LIPOPROTEIN"/>
    <property type="match status" value="1"/>
</dbReference>
<evidence type="ECO:0000313" key="4">
    <source>
        <dbReference type="Proteomes" id="UP000198820"/>
    </source>
</evidence>
<evidence type="ECO:0000313" key="3">
    <source>
        <dbReference type="EMBL" id="SDZ80476.1"/>
    </source>
</evidence>
<dbReference type="AlphaFoldDB" id="A0A1H3W092"/>
<feature type="domain" description="DUF306" evidence="2">
    <location>
        <begin position="29"/>
        <end position="133"/>
    </location>
</feature>
<accession>A0A1H3W092</accession>
<dbReference type="InterPro" id="IPR053147">
    <property type="entry name" value="Hsp_HslJ-like"/>
</dbReference>
<evidence type="ECO:0000259" key="2">
    <source>
        <dbReference type="Pfam" id="PF03724"/>
    </source>
</evidence>
<feature type="signal peptide" evidence="1">
    <location>
        <begin position="1"/>
        <end position="21"/>
    </location>
</feature>
<reference evidence="3 4" key="1">
    <citation type="submission" date="2016-10" db="EMBL/GenBank/DDBJ databases">
        <authorList>
            <person name="de Groot N.N."/>
        </authorList>
    </citation>
    <scope>NUCLEOTIDE SEQUENCE [LARGE SCALE GENOMIC DNA]</scope>
    <source>
        <strain evidence="3 4">DSM 23581</strain>
    </source>
</reference>
<dbReference type="PANTHER" id="PTHR35535">
    <property type="entry name" value="HEAT SHOCK PROTEIN HSLJ"/>
    <property type="match status" value="1"/>
</dbReference>
<dbReference type="STRING" id="908615.SAMN05421540_101366"/>
<dbReference type="Gene3D" id="2.40.128.270">
    <property type="match status" value="1"/>
</dbReference>
<proteinExistence type="predicted"/>
<dbReference type="PANTHER" id="PTHR35535:SF1">
    <property type="entry name" value="HEAT SHOCK PROTEIN HSLJ"/>
    <property type="match status" value="1"/>
</dbReference>
<dbReference type="Proteomes" id="UP000198820">
    <property type="component" value="Unassembled WGS sequence"/>
</dbReference>
<feature type="chain" id="PRO_5011656338" evidence="1">
    <location>
        <begin position="22"/>
        <end position="137"/>
    </location>
</feature>
<protein>
    <submittedName>
        <fullName evidence="3">Heat shock protein HslJ</fullName>
    </submittedName>
</protein>
<dbReference type="EMBL" id="FNQF01000001">
    <property type="protein sequence ID" value="SDZ80476.1"/>
    <property type="molecule type" value="Genomic_DNA"/>
</dbReference>
<sequence length="137" mass="15141">MRLIKAVFLFCLLGLAVSCQVGQSAASSKKLKSDDFKIVKLGQKDVSEADLDLSISSKDAKIYGFGGCNNYSFNYAITDGRIDLGHGVSTKKYCAKQMENENLLFQLAAKISTFQQTEKEIIFKNDKGETLIKAQKQ</sequence>
<keyword evidence="1" id="KW-0732">Signal</keyword>
<dbReference type="RefSeq" id="WP_093238608.1">
    <property type="nucleotide sequence ID" value="NZ_FNQF01000001.1"/>
</dbReference>
<keyword evidence="3" id="KW-0346">Stress response</keyword>
<keyword evidence="4" id="KW-1185">Reference proteome</keyword>
<gene>
    <name evidence="3" type="ORF">SAMN05421540_101366</name>
</gene>
<organism evidence="3 4">
    <name type="scientific">Psychroflexus halocasei</name>
    <dbReference type="NCBI Taxonomy" id="908615"/>
    <lineage>
        <taxon>Bacteria</taxon>
        <taxon>Pseudomonadati</taxon>
        <taxon>Bacteroidota</taxon>
        <taxon>Flavobacteriia</taxon>
        <taxon>Flavobacteriales</taxon>
        <taxon>Flavobacteriaceae</taxon>
        <taxon>Psychroflexus</taxon>
    </lineage>
</organism>